<dbReference type="SMART" id="SM00448">
    <property type="entry name" value="REC"/>
    <property type="match status" value="1"/>
</dbReference>
<dbReference type="Gene3D" id="6.10.340.10">
    <property type="match status" value="1"/>
</dbReference>
<protein>
    <recommendedName>
        <fullName evidence="3">histidine kinase</fullName>
        <ecNumber evidence="3">2.7.13.3</ecNumber>
    </recommendedName>
</protein>
<dbReference type="InterPro" id="IPR036097">
    <property type="entry name" value="HisK_dim/P_sf"/>
</dbReference>
<feature type="transmembrane region" description="Helical" evidence="8">
    <location>
        <begin position="25"/>
        <end position="51"/>
    </location>
</feature>
<evidence type="ECO:0000259" key="9">
    <source>
        <dbReference type="PROSITE" id="PS50109"/>
    </source>
</evidence>
<dbReference type="PROSITE" id="PS50885">
    <property type="entry name" value="HAMP"/>
    <property type="match status" value="1"/>
</dbReference>
<dbReference type="SUPFAM" id="SSF52172">
    <property type="entry name" value="CheY-like"/>
    <property type="match status" value="1"/>
</dbReference>
<feature type="domain" description="Histidine kinase" evidence="9">
    <location>
        <begin position="413"/>
        <end position="639"/>
    </location>
</feature>
<evidence type="ECO:0000259" key="10">
    <source>
        <dbReference type="PROSITE" id="PS50110"/>
    </source>
</evidence>
<dbReference type="InterPro" id="IPR005467">
    <property type="entry name" value="His_kinase_dom"/>
</dbReference>
<dbReference type="PROSITE" id="PS50110">
    <property type="entry name" value="RESPONSE_REGULATORY"/>
    <property type="match status" value="1"/>
</dbReference>
<accession>A0A927F5W6</accession>
<dbReference type="SUPFAM" id="SSF55874">
    <property type="entry name" value="ATPase domain of HSP90 chaperone/DNA topoisomerase II/histidine kinase"/>
    <property type="match status" value="1"/>
</dbReference>
<dbReference type="CDD" id="cd17546">
    <property type="entry name" value="REC_hyHK_CKI1_RcsC-like"/>
    <property type="match status" value="1"/>
</dbReference>
<dbReference type="Pfam" id="PF00072">
    <property type="entry name" value="Response_reg"/>
    <property type="match status" value="1"/>
</dbReference>
<dbReference type="GO" id="GO:0009927">
    <property type="term" value="F:histidine phosphotransfer kinase activity"/>
    <property type="evidence" value="ECO:0007669"/>
    <property type="project" value="TreeGrafter"/>
</dbReference>
<dbReference type="InterPro" id="IPR003660">
    <property type="entry name" value="HAMP_dom"/>
</dbReference>
<dbReference type="SMART" id="SM00388">
    <property type="entry name" value="HisKA"/>
    <property type="match status" value="1"/>
</dbReference>
<evidence type="ECO:0000256" key="6">
    <source>
        <dbReference type="ARBA" id="ARBA00022777"/>
    </source>
</evidence>
<evidence type="ECO:0000313" key="12">
    <source>
        <dbReference type="EMBL" id="MBD5778271.1"/>
    </source>
</evidence>
<dbReference type="Pfam" id="PF00672">
    <property type="entry name" value="HAMP"/>
    <property type="match status" value="1"/>
</dbReference>
<comment type="catalytic activity">
    <reaction evidence="1">
        <text>ATP + protein L-histidine = ADP + protein N-phospho-L-histidine.</text>
        <dbReference type="EC" id="2.7.13.3"/>
    </reaction>
</comment>
<keyword evidence="13" id="KW-1185">Reference proteome</keyword>
<dbReference type="InterPro" id="IPR011006">
    <property type="entry name" value="CheY-like_superfamily"/>
</dbReference>
<comment type="subcellular location">
    <subcellularLocation>
        <location evidence="2">Membrane</location>
    </subcellularLocation>
</comment>
<dbReference type="InterPro" id="IPR035965">
    <property type="entry name" value="PAS-like_dom_sf"/>
</dbReference>
<dbReference type="CDD" id="cd16922">
    <property type="entry name" value="HATPase_EvgS-ArcB-TorS-like"/>
    <property type="match status" value="1"/>
</dbReference>
<dbReference type="Gene3D" id="3.30.565.10">
    <property type="entry name" value="Histidine kinase-like ATPase, C-terminal domain"/>
    <property type="match status" value="1"/>
</dbReference>
<dbReference type="EMBL" id="JACYFG010000003">
    <property type="protein sequence ID" value="MBD5778271.1"/>
    <property type="molecule type" value="Genomic_DNA"/>
</dbReference>
<dbReference type="Gene3D" id="3.40.50.2300">
    <property type="match status" value="1"/>
</dbReference>
<dbReference type="GO" id="GO:0000155">
    <property type="term" value="F:phosphorelay sensor kinase activity"/>
    <property type="evidence" value="ECO:0007669"/>
    <property type="project" value="InterPro"/>
</dbReference>
<organism evidence="12 13">
    <name type="scientific">Pelagicoccus enzymogenes</name>
    <dbReference type="NCBI Taxonomy" id="2773457"/>
    <lineage>
        <taxon>Bacteria</taxon>
        <taxon>Pseudomonadati</taxon>
        <taxon>Verrucomicrobiota</taxon>
        <taxon>Opitutia</taxon>
        <taxon>Puniceicoccales</taxon>
        <taxon>Pelagicoccaceae</taxon>
        <taxon>Pelagicoccus</taxon>
    </lineage>
</organism>
<keyword evidence="8" id="KW-0472">Membrane</keyword>
<gene>
    <name evidence="12" type="ORF">IEN85_02035</name>
</gene>
<dbReference type="InterPro" id="IPR003594">
    <property type="entry name" value="HATPase_dom"/>
</dbReference>
<feature type="transmembrane region" description="Helical" evidence="8">
    <location>
        <begin position="188"/>
        <end position="206"/>
    </location>
</feature>
<evidence type="ECO:0000256" key="2">
    <source>
        <dbReference type="ARBA" id="ARBA00004370"/>
    </source>
</evidence>
<dbReference type="PANTHER" id="PTHR43047">
    <property type="entry name" value="TWO-COMPONENT HISTIDINE PROTEIN KINASE"/>
    <property type="match status" value="1"/>
</dbReference>
<reference evidence="12" key="1">
    <citation type="submission" date="2020-09" db="EMBL/GenBank/DDBJ databases">
        <title>Pelagicoccus enzymogenes sp. nov. with an EPS production, isolated from marine sediment.</title>
        <authorList>
            <person name="Feng X."/>
        </authorList>
    </citation>
    <scope>NUCLEOTIDE SEQUENCE</scope>
    <source>
        <strain evidence="12">NFK12</strain>
    </source>
</reference>
<dbReference type="SUPFAM" id="SSF55785">
    <property type="entry name" value="PYP-like sensor domain (PAS domain)"/>
    <property type="match status" value="1"/>
</dbReference>
<dbReference type="AlphaFoldDB" id="A0A927F5W6"/>
<evidence type="ECO:0000256" key="4">
    <source>
        <dbReference type="ARBA" id="ARBA00022553"/>
    </source>
</evidence>
<proteinExistence type="predicted"/>
<dbReference type="PROSITE" id="PS50109">
    <property type="entry name" value="HIS_KIN"/>
    <property type="match status" value="1"/>
</dbReference>
<comment type="caution">
    <text evidence="12">The sequence shown here is derived from an EMBL/GenBank/DDBJ whole genome shotgun (WGS) entry which is preliminary data.</text>
</comment>
<name>A0A927F5W6_9BACT</name>
<evidence type="ECO:0000256" key="1">
    <source>
        <dbReference type="ARBA" id="ARBA00000085"/>
    </source>
</evidence>
<feature type="domain" description="HAMP" evidence="11">
    <location>
        <begin position="210"/>
        <end position="263"/>
    </location>
</feature>
<dbReference type="SUPFAM" id="SSF158472">
    <property type="entry name" value="HAMP domain-like"/>
    <property type="match status" value="1"/>
</dbReference>
<dbReference type="Gene3D" id="3.30.450.20">
    <property type="entry name" value="PAS domain"/>
    <property type="match status" value="1"/>
</dbReference>
<sequence length="789" mass="87949">MRALFSSIWAKLLRRVSDYSLNRKIALILGLSGLGLILITVVLLAVFDYAFSRRAIVSQYQSLGEVIAMDTTPHLDFEDSIGAEKMLRAFFKNEGLIYGAVFDRYSVKLASIGEIPDGFAPRFESQGYVELSYLKSRIEVMEPVGSLETGERFGTALNENALLDSPGGYVYLVGDLGPIYEAFAVKSLLFVLLLGMGAVLVIWIASRMSRLITVPILELAQTAHRISQDRDFSKRQNKVFNDETGVLVDAFNQMLEQIEEKGAIIRSNEERFREYFELGVAGMAILDSSGRFVEANKRLGELLETDETSLLETVFDDWVVPAEAEKEVGPFQALKERCQPGFSEERWLKGKGGVQIFAIISVRRLAKVLGETDSLYLTLIQDISDRKKAEEALLASKQAAEEANRSKDEFLSVMSHELRTPLNPIIGFVDLLMLTEQNEEQMGMLSSIRRSSEHLLNLITDILEFTRAQGGRLEANPEAFDLPDLCRNAMDIAERSGAANGIEVALRTLDSKCVPEGVQLFADAGKIRQVVINFLSNAVKYNKDGGKVWLDAKVVELPGEKVEVCIQVEDTGLGISPEMQEFIFEPFTQLDMSLQRKHEGVGLGLSICKRIAECLDGEISVSSEVGKGSVFSLSVPVRYVYDERFGESGDAPKLVPRSPEFGVNRVLLVEDDVENMKLVEAKLRKLGVPFEWAKNGLVATEKLRDSHYDLVLMDVRMPLMDGLEATKVIRESETERSSGRRVPIVAMTAHASERMRSECHEAGMDGYLSKPVQFEQLECYLKRYLASSS</sequence>
<dbReference type="InterPro" id="IPR036890">
    <property type="entry name" value="HATPase_C_sf"/>
</dbReference>
<keyword evidence="8" id="KW-1133">Transmembrane helix</keyword>
<evidence type="ECO:0000256" key="8">
    <source>
        <dbReference type="SAM" id="Phobius"/>
    </source>
</evidence>
<dbReference type="SMART" id="SM00304">
    <property type="entry name" value="HAMP"/>
    <property type="match status" value="1"/>
</dbReference>
<dbReference type="InterPro" id="IPR004358">
    <property type="entry name" value="Sig_transdc_His_kin-like_C"/>
</dbReference>
<dbReference type="CDD" id="cd00082">
    <property type="entry name" value="HisKA"/>
    <property type="match status" value="1"/>
</dbReference>
<feature type="domain" description="Response regulatory" evidence="10">
    <location>
        <begin position="665"/>
        <end position="785"/>
    </location>
</feature>
<dbReference type="Pfam" id="PF00512">
    <property type="entry name" value="HisKA"/>
    <property type="match status" value="1"/>
</dbReference>
<dbReference type="GO" id="GO:0005886">
    <property type="term" value="C:plasma membrane"/>
    <property type="evidence" value="ECO:0007669"/>
    <property type="project" value="TreeGrafter"/>
</dbReference>
<dbReference type="PRINTS" id="PR00344">
    <property type="entry name" value="BCTRLSENSOR"/>
</dbReference>
<evidence type="ECO:0000256" key="3">
    <source>
        <dbReference type="ARBA" id="ARBA00012438"/>
    </source>
</evidence>
<dbReference type="Proteomes" id="UP000622317">
    <property type="component" value="Unassembled WGS sequence"/>
</dbReference>
<feature type="modified residue" description="4-aspartylphosphate" evidence="7">
    <location>
        <position position="714"/>
    </location>
</feature>
<keyword evidence="6" id="KW-0418">Kinase</keyword>
<dbReference type="InterPro" id="IPR000014">
    <property type="entry name" value="PAS"/>
</dbReference>
<keyword evidence="5" id="KW-0808">Transferase</keyword>
<evidence type="ECO:0000259" key="11">
    <source>
        <dbReference type="PROSITE" id="PS50885"/>
    </source>
</evidence>
<keyword evidence="4 7" id="KW-0597">Phosphoprotein</keyword>
<dbReference type="InterPro" id="IPR001789">
    <property type="entry name" value="Sig_transdc_resp-reg_receiver"/>
</dbReference>
<dbReference type="SMART" id="SM00091">
    <property type="entry name" value="PAS"/>
    <property type="match status" value="1"/>
</dbReference>
<dbReference type="SUPFAM" id="SSF47384">
    <property type="entry name" value="Homodimeric domain of signal transducing histidine kinase"/>
    <property type="match status" value="1"/>
</dbReference>
<keyword evidence="8" id="KW-0812">Transmembrane</keyword>
<dbReference type="InterPro" id="IPR003661">
    <property type="entry name" value="HisK_dim/P_dom"/>
</dbReference>
<dbReference type="CDD" id="cd06225">
    <property type="entry name" value="HAMP"/>
    <property type="match status" value="1"/>
</dbReference>
<dbReference type="NCBIfam" id="TIGR00229">
    <property type="entry name" value="sensory_box"/>
    <property type="match status" value="1"/>
</dbReference>
<dbReference type="Pfam" id="PF02518">
    <property type="entry name" value="HATPase_c"/>
    <property type="match status" value="1"/>
</dbReference>
<evidence type="ECO:0000256" key="7">
    <source>
        <dbReference type="PROSITE-ProRule" id="PRU00169"/>
    </source>
</evidence>
<dbReference type="EC" id="2.7.13.3" evidence="3"/>
<dbReference type="RefSeq" id="WP_191615404.1">
    <property type="nucleotide sequence ID" value="NZ_JACYFG010000003.1"/>
</dbReference>
<dbReference type="SMART" id="SM00387">
    <property type="entry name" value="HATPase_c"/>
    <property type="match status" value="1"/>
</dbReference>
<dbReference type="Gene3D" id="1.10.287.130">
    <property type="match status" value="1"/>
</dbReference>
<evidence type="ECO:0000256" key="5">
    <source>
        <dbReference type="ARBA" id="ARBA00022679"/>
    </source>
</evidence>
<dbReference type="PANTHER" id="PTHR43047:SF72">
    <property type="entry name" value="OSMOSENSING HISTIDINE PROTEIN KINASE SLN1"/>
    <property type="match status" value="1"/>
</dbReference>
<evidence type="ECO:0000313" key="13">
    <source>
        <dbReference type="Proteomes" id="UP000622317"/>
    </source>
</evidence>